<dbReference type="InterPro" id="IPR038665">
    <property type="entry name" value="Voltage-dep_anion_channel_sf"/>
</dbReference>
<evidence type="ECO:0000256" key="8">
    <source>
        <dbReference type="SAM" id="Phobius"/>
    </source>
</evidence>
<evidence type="ECO:0000313" key="9">
    <source>
        <dbReference type="EMBL" id="MCQ8828550.1"/>
    </source>
</evidence>
<dbReference type="EMBL" id="JANIIC010000004">
    <property type="protein sequence ID" value="MCQ8828550.1"/>
    <property type="molecule type" value="Genomic_DNA"/>
</dbReference>
<protein>
    <submittedName>
        <fullName evidence="9">Tellurite resistance/C4-dicarboxylate transporter family protein</fullName>
    </submittedName>
</protein>
<feature type="transmembrane region" description="Helical" evidence="8">
    <location>
        <begin position="250"/>
        <end position="271"/>
    </location>
</feature>
<dbReference type="Pfam" id="PF03595">
    <property type="entry name" value="SLAC1"/>
    <property type="match status" value="1"/>
</dbReference>
<dbReference type="GO" id="GO:0005886">
    <property type="term" value="C:plasma membrane"/>
    <property type="evidence" value="ECO:0007669"/>
    <property type="project" value="UniProtKB-SubCell"/>
</dbReference>
<dbReference type="RefSeq" id="WP_257630026.1">
    <property type="nucleotide sequence ID" value="NZ_JANIIC010000004.1"/>
</dbReference>
<dbReference type="GO" id="GO:0000319">
    <property type="term" value="F:sulfite transmembrane transporter activity"/>
    <property type="evidence" value="ECO:0007669"/>
    <property type="project" value="TreeGrafter"/>
</dbReference>
<keyword evidence="4" id="KW-1003">Cell membrane</keyword>
<keyword evidence="5 8" id="KW-0812">Transmembrane</keyword>
<dbReference type="AlphaFoldDB" id="A0A9X2LSL9"/>
<feature type="transmembrane region" description="Helical" evidence="8">
    <location>
        <begin position="179"/>
        <end position="208"/>
    </location>
</feature>
<dbReference type="PANTHER" id="PTHR31686:SF1">
    <property type="entry name" value="SULFITE EFFLUX PUMP SSU1"/>
    <property type="match status" value="1"/>
</dbReference>
<dbReference type="Proteomes" id="UP001142400">
    <property type="component" value="Unassembled WGS sequence"/>
</dbReference>
<dbReference type="Gene3D" id="1.50.10.150">
    <property type="entry name" value="Voltage-dependent anion channel"/>
    <property type="match status" value="1"/>
</dbReference>
<keyword evidence="3" id="KW-0813">Transport</keyword>
<keyword evidence="7 8" id="KW-0472">Membrane</keyword>
<feature type="transmembrane region" description="Helical" evidence="8">
    <location>
        <begin position="291"/>
        <end position="311"/>
    </location>
</feature>
<evidence type="ECO:0000256" key="7">
    <source>
        <dbReference type="ARBA" id="ARBA00023136"/>
    </source>
</evidence>
<sequence length="356" mass="37762">MTRAAPFTRPSGGWRPAVASAVENLSPGAFAFVMATGIVSTAFARPGMRTASVVLALIAVVGYVVLWALYLWRLVRWRQRFLADLAGSRGFAFLTFVAASDVLATRLTLGRRYGAAEVLLALGVAGWLVLGYGVPLLLICARRALPLRQVNGTWFLWVVGTESIAVAAASLAPHTGGRMLGALASVCWAIGLVQYLLTAVLALAGLLLEPVAPAELVPPYWVFMGAAAITVLAGARLLQLPTDDALLPRTFVLGVSAVQWSFCTWLIPLLLALGVWRHVLRGVPLRYDASLWSLVFPVGMYGVATMELGHVGRWGWMAGIGSAEAWAALAVWAATFIGMLAAAATALRRTGDPGSP</sequence>
<comment type="subcellular location">
    <subcellularLocation>
        <location evidence="1">Cell membrane</location>
        <topology evidence="1">Multi-pass membrane protein</topology>
    </subcellularLocation>
</comment>
<accession>A0A9X2LSL9</accession>
<evidence type="ECO:0000256" key="5">
    <source>
        <dbReference type="ARBA" id="ARBA00022692"/>
    </source>
</evidence>
<evidence type="ECO:0000313" key="10">
    <source>
        <dbReference type="Proteomes" id="UP001142400"/>
    </source>
</evidence>
<feature type="transmembrane region" description="Helical" evidence="8">
    <location>
        <begin position="220"/>
        <end position="238"/>
    </location>
</feature>
<evidence type="ECO:0000256" key="1">
    <source>
        <dbReference type="ARBA" id="ARBA00004651"/>
    </source>
</evidence>
<organism evidence="9 10">
    <name type="scientific">Streptomyces malaysiensis subsp. samsunensis</name>
    <dbReference type="NCBI Taxonomy" id="459658"/>
    <lineage>
        <taxon>Bacteria</taxon>
        <taxon>Bacillati</taxon>
        <taxon>Actinomycetota</taxon>
        <taxon>Actinomycetes</taxon>
        <taxon>Kitasatosporales</taxon>
        <taxon>Streptomycetaceae</taxon>
        <taxon>Streptomyces</taxon>
        <taxon>Streptomyces violaceusniger group</taxon>
    </lineage>
</organism>
<feature type="transmembrane region" description="Helical" evidence="8">
    <location>
        <begin position="154"/>
        <end position="172"/>
    </location>
</feature>
<gene>
    <name evidence="9" type="ORF">NQU54_05515</name>
</gene>
<name>A0A9X2LSL9_STRMQ</name>
<evidence type="ECO:0000256" key="6">
    <source>
        <dbReference type="ARBA" id="ARBA00022989"/>
    </source>
</evidence>
<evidence type="ECO:0000256" key="2">
    <source>
        <dbReference type="ARBA" id="ARBA00008566"/>
    </source>
</evidence>
<comment type="caution">
    <text evidence="9">The sequence shown here is derived from an EMBL/GenBank/DDBJ whole genome shotgun (WGS) entry which is preliminary data.</text>
</comment>
<feature type="transmembrane region" description="Helical" evidence="8">
    <location>
        <begin position="323"/>
        <end position="347"/>
    </location>
</feature>
<keyword evidence="10" id="KW-1185">Reference proteome</keyword>
<feature type="transmembrane region" description="Helical" evidence="8">
    <location>
        <begin position="25"/>
        <end position="44"/>
    </location>
</feature>
<dbReference type="CDD" id="cd09319">
    <property type="entry name" value="TDT_like_1"/>
    <property type="match status" value="1"/>
</dbReference>
<dbReference type="InterPro" id="IPR004695">
    <property type="entry name" value="SLAC1/Mae1/Ssu1/TehA"/>
</dbReference>
<feature type="transmembrane region" description="Helical" evidence="8">
    <location>
        <begin position="116"/>
        <end position="134"/>
    </location>
</feature>
<feature type="transmembrane region" description="Helical" evidence="8">
    <location>
        <begin position="90"/>
        <end position="109"/>
    </location>
</feature>
<proteinExistence type="inferred from homology"/>
<evidence type="ECO:0000256" key="4">
    <source>
        <dbReference type="ARBA" id="ARBA00022475"/>
    </source>
</evidence>
<dbReference type="PANTHER" id="PTHR31686">
    <property type="match status" value="1"/>
</dbReference>
<feature type="transmembrane region" description="Helical" evidence="8">
    <location>
        <begin position="51"/>
        <end position="70"/>
    </location>
</feature>
<comment type="similarity">
    <text evidence="2">Belongs to the tellurite-resistance/dicarboxylate transporter (TDT) family.</text>
</comment>
<keyword evidence="6 8" id="KW-1133">Transmembrane helix</keyword>
<dbReference type="InterPro" id="IPR051629">
    <property type="entry name" value="Sulfite_efflux_TDT"/>
</dbReference>
<evidence type="ECO:0000256" key="3">
    <source>
        <dbReference type="ARBA" id="ARBA00022448"/>
    </source>
</evidence>
<reference evidence="9" key="1">
    <citation type="submission" date="2022-06" db="EMBL/GenBank/DDBJ databases">
        <title>WGS of actinobacteria.</title>
        <authorList>
            <person name="Thawai C."/>
        </authorList>
    </citation>
    <scope>NUCLEOTIDE SEQUENCE</scope>
    <source>
        <strain evidence="9">DSM 42010</strain>
    </source>
</reference>